<evidence type="ECO:0000259" key="1">
    <source>
        <dbReference type="Pfam" id="PF03372"/>
    </source>
</evidence>
<keyword evidence="3" id="KW-1185">Reference proteome</keyword>
<dbReference type="Gene3D" id="3.60.10.10">
    <property type="entry name" value="Endonuclease/exonuclease/phosphatase"/>
    <property type="match status" value="1"/>
</dbReference>
<dbReference type="PANTHER" id="PTHR35218">
    <property type="entry name" value="RNASE H DOMAIN-CONTAINING PROTEIN"/>
    <property type="match status" value="1"/>
</dbReference>
<dbReference type="GO" id="GO:0003824">
    <property type="term" value="F:catalytic activity"/>
    <property type="evidence" value="ECO:0007669"/>
    <property type="project" value="InterPro"/>
</dbReference>
<name>A0AAD6J845_9ROSI</name>
<gene>
    <name evidence="2" type="ORF">OIU84_015489</name>
</gene>
<dbReference type="AlphaFoldDB" id="A0AAD6J845"/>
<sequence length="333" mass="38340">MSSLGSWNTWGLNSSSKLRSVKSWINKFHLNIVGLLETKVAAHNLPRVETNLNLNGWKFISNISDEVPCRILIGWNPFIFNLTCLHSNPQWITCEATSLNSGETFLITYVYGRNTPAGRQPLWDYLTNNCQSFSSQPWVLLGDFNAIMHPNQRSGGDTQWHKHHEDFRNAAERDEFLPTVNEAWQLQVQGNPMRRLLEKLKNVKKSFKLFHNLNTSCITVRVANAKSDWSLAQLNLDRDPTNGDLQEREQRVVGLYALLCRDKEAIFKQKSRVQWLQLGDKNTSFFHKSILHRQTRNRIISLKDENDNQTTNQQTMGKIAASHFKNLLNSPPV</sequence>
<dbReference type="Pfam" id="PF03372">
    <property type="entry name" value="Exo_endo_phos"/>
    <property type="match status" value="1"/>
</dbReference>
<reference evidence="2 3" key="1">
    <citation type="journal article" date="2023" name="Int. J. Mol. Sci.">
        <title>De Novo Assembly and Annotation of 11 Diverse Shrub Willow (Salix) Genomes Reveals Novel Gene Organization in Sex-Linked Regions.</title>
        <authorList>
            <person name="Hyden B."/>
            <person name="Feng K."/>
            <person name="Yates T.B."/>
            <person name="Jawdy S."/>
            <person name="Cereghino C."/>
            <person name="Smart L.B."/>
            <person name="Muchero W."/>
        </authorList>
    </citation>
    <scope>NUCLEOTIDE SEQUENCE [LARGE SCALE GENOMIC DNA]</scope>
    <source>
        <tissue evidence="2">Shoot tip</tissue>
    </source>
</reference>
<proteinExistence type="predicted"/>
<protein>
    <recommendedName>
        <fullName evidence="1">Endonuclease/exonuclease/phosphatase domain-containing protein</fullName>
    </recommendedName>
</protein>
<dbReference type="PANTHER" id="PTHR35218:SF7">
    <property type="entry name" value="ENDONUCLEASE_EXONUCLEASE_PHOSPHATASE"/>
    <property type="match status" value="1"/>
</dbReference>
<dbReference type="Proteomes" id="UP001162972">
    <property type="component" value="Chromosome 14"/>
</dbReference>
<dbReference type="InterPro" id="IPR005135">
    <property type="entry name" value="Endo/exonuclease/phosphatase"/>
</dbReference>
<dbReference type="EMBL" id="JAPFFJ010000019">
    <property type="protein sequence ID" value="KAJ6399838.1"/>
    <property type="molecule type" value="Genomic_DNA"/>
</dbReference>
<dbReference type="InterPro" id="IPR036691">
    <property type="entry name" value="Endo/exonu/phosph_ase_sf"/>
</dbReference>
<dbReference type="SUPFAM" id="SSF56219">
    <property type="entry name" value="DNase I-like"/>
    <property type="match status" value="1"/>
</dbReference>
<feature type="domain" description="Endonuclease/exonuclease/phosphatase" evidence="1">
    <location>
        <begin position="5"/>
        <end position="156"/>
    </location>
</feature>
<evidence type="ECO:0000313" key="3">
    <source>
        <dbReference type="Proteomes" id="UP001162972"/>
    </source>
</evidence>
<accession>A0AAD6J845</accession>
<comment type="caution">
    <text evidence="2">The sequence shown here is derived from an EMBL/GenBank/DDBJ whole genome shotgun (WGS) entry which is preliminary data.</text>
</comment>
<organism evidence="2 3">
    <name type="scientific">Salix udensis</name>
    <dbReference type="NCBI Taxonomy" id="889485"/>
    <lineage>
        <taxon>Eukaryota</taxon>
        <taxon>Viridiplantae</taxon>
        <taxon>Streptophyta</taxon>
        <taxon>Embryophyta</taxon>
        <taxon>Tracheophyta</taxon>
        <taxon>Spermatophyta</taxon>
        <taxon>Magnoliopsida</taxon>
        <taxon>eudicotyledons</taxon>
        <taxon>Gunneridae</taxon>
        <taxon>Pentapetalae</taxon>
        <taxon>rosids</taxon>
        <taxon>fabids</taxon>
        <taxon>Malpighiales</taxon>
        <taxon>Salicaceae</taxon>
        <taxon>Saliceae</taxon>
        <taxon>Salix</taxon>
    </lineage>
</organism>
<evidence type="ECO:0000313" key="2">
    <source>
        <dbReference type="EMBL" id="KAJ6399838.1"/>
    </source>
</evidence>